<dbReference type="PANTHER" id="PTHR43289:SF6">
    <property type="entry name" value="SERINE_THREONINE-PROTEIN KINASE NEKL-3"/>
    <property type="match status" value="1"/>
</dbReference>
<dbReference type="Gene3D" id="1.10.510.10">
    <property type="entry name" value="Transferase(Phosphotransferase) domain 1"/>
    <property type="match status" value="1"/>
</dbReference>
<dbReference type="EC" id="2.7.11.1" evidence="1"/>
<evidence type="ECO:0000256" key="2">
    <source>
        <dbReference type="ARBA" id="ARBA00022527"/>
    </source>
</evidence>
<dbReference type="InterPro" id="IPR008271">
    <property type="entry name" value="Ser/Thr_kinase_AS"/>
</dbReference>
<evidence type="ECO:0000256" key="7">
    <source>
        <dbReference type="SAM" id="MobiDB-lite"/>
    </source>
</evidence>
<dbReference type="PANTHER" id="PTHR43289">
    <property type="entry name" value="MITOGEN-ACTIVATED PROTEIN KINASE KINASE KINASE 20-RELATED"/>
    <property type="match status" value="1"/>
</dbReference>
<dbReference type="PROSITE" id="PS00108">
    <property type="entry name" value="PROTEIN_KINASE_ST"/>
    <property type="match status" value="1"/>
</dbReference>
<evidence type="ECO:0000313" key="10">
    <source>
        <dbReference type="Proteomes" id="UP000256661"/>
    </source>
</evidence>
<reference evidence="9 10" key="1">
    <citation type="submission" date="2018-08" db="EMBL/GenBank/DDBJ databases">
        <title>Sequencing the genomes of 1000 actinobacteria strains.</title>
        <authorList>
            <person name="Klenk H.-P."/>
        </authorList>
    </citation>
    <scope>NUCLEOTIDE SEQUENCE [LARGE SCALE GENOMIC DNA]</scope>
    <source>
        <strain evidence="9 10">DSM 43927</strain>
    </source>
</reference>
<dbReference type="CDD" id="cd14014">
    <property type="entry name" value="STKc_PknB_like"/>
    <property type="match status" value="1"/>
</dbReference>
<dbReference type="GO" id="GO:0005524">
    <property type="term" value="F:ATP binding"/>
    <property type="evidence" value="ECO:0007669"/>
    <property type="project" value="UniProtKB-KW"/>
</dbReference>
<sequence length="574" mass="59494">MERWRVGGFTEVRELGVGAQGRVVLARHDESGGLVAIKYLAHADDDPETLERLRGEAVMLAKVSDPHVVRLYRFVTGAQGAAMVMEAVDGVSLRKILDTHGALAPEAALLVLKGSLQGLAAAHAVGVVHRDYKPANVVVRSDGTSKLIDFGVAALFGSGGHAGSPAYMAPEQWEGDPASPATDVYGATCVFFECVTGRRPYADRDPVALMRRHLLDAVPAEAVDEPLRHLVLRGMAKSPADRPLGATAFAAELEAVATAAYGEDWEGRGVRALAAGAAALAALFPLAGLSMAGSAGAAGAVGATGASSGGGLLAAVGGKAAVAVAGSALAVTTVAGAATYAVQRANSDPAPAPVRTTAQVTLVTTQHCQWYSRPGAVPAGRRVPLPAQVTMPPGAAVYELRDPYFTRFIAPAGQKCTADGGSGVGSAWVGPSNAVRSVQLLLYSRGYACAFPGTPQARDERDRCRTTPADGAPEKENVRTGAQGYLAHLTAKENTGTEGRRRSVTLSMLTPETSSPDQRPFGPEISCFAPKAEAALCVAALTYHYVERMARSGVRKAALDRAAKQIADYVAVNL</sequence>
<comment type="caution">
    <text evidence="9">The sequence shown here is derived from an EMBL/GenBank/DDBJ whole genome shotgun (WGS) entry which is preliminary data.</text>
</comment>
<keyword evidence="6" id="KW-0067">ATP-binding</keyword>
<keyword evidence="2 9" id="KW-0723">Serine/threonine-protein kinase</keyword>
<dbReference type="InterPro" id="IPR011009">
    <property type="entry name" value="Kinase-like_dom_sf"/>
</dbReference>
<dbReference type="EMBL" id="QTTT01000001">
    <property type="protein sequence ID" value="REE98015.1"/>
    <property type="molecule type" value="Genomic_DNA"/>
</dbReference>
<evidence type="ECO:0000256" key="1">
    <source>
        <dbReference type="ARBA" id="ARBA00012513"/>
    </source>
</evidence>
<dbReference type="GO" id="GO:0004674">
    <property type="term" value="F:protein serine/threonine kinase activity"/>
    <property type="evidence" value="ECO:0007669"/>
    <property type="project" value="UniProtKB-KW"/>
</dbReference>
<accession>A0A3D9SYE9</accession>
<dbReference type="Proteomes" id="UP000256661">
    <property type="component" value="Unassembled WGS sequence"/>
</dbReference>
<dbReference type="SUPFAM" id="SSF56112">
    <property type="entry name" value="Protein kinase-like (PK-like)"/>
    <property type="match status" value="1"/>
</dbReference>
<dbReference type="AlphaFoldDB" id="A0A3D9SYE9"/>
<feature type="domain" description="Protein kinase" evidence="8">
    <location>
        <begin position="9"/>
        <end position="256"/>
    </location>
</feature>
<organism evidence="9 10">
    <name type="scientific">Thermomonospora umbrina</name>
    <dbReference type="NCBI Taxonomy" id="111806"/>
    <lineage>
        <taxon>Bacteria</taxon>
        <taxon>Bacillati</taxon>
        <taxon>Actinomycetota</taxon>
        <taxon>Actinomycetes</taxon>
        <taxon>Streptosporangiales</taxon>
        <taxon>Thermomonosporaceae</taxon>
        <taxon>Thermomonospora</taxon>
    </lineage>
</organism>
<name>A0A3D9SYE9_9ACTN</name>
<proteinExistence type="predicted"/>
<evidence type="ECO:0000313" key="9">
    <source>
        <dbReference type="EMBL" id="REE98015.1"/>
    </source>
</evidence>
<feature type="region of interest" description="Disordered" evidence="7">
    <location>
        <begin position="455"/>
        <end position="476"/>
    </location>
</feature>
<evidence type="ECO:0000256" key="4">
    <source>
        <dbReference type="ARBA" id="ARBA00022741"/>
    </source>
</evidence>
<keyword evidence="10" id="KW-1185">Reference proteome</keyword>
<dbReference type="PROSITE" id="PS50011">
    <property type="entry name" value="PROTEIN_KINASE_DOM"/>
    <property type="match status" value="1"/>
</dbReference>
<dbReference type="InterPro" id="IPR000719">
    <property type="entry name" value="Prot_kinase_dom"/>
</dbReference>
<evidence type="ECO:0000256" key="5">
    <source>
        <dbReference type="ARBA" id="ARBA00022777"/>
    </source>
</evidence>
<protein>
    <recommendedName>
        <fullName evidence="1">non-specific serine/threonine protein kinase</fullName>
        <ecNumber evidence="1">2.7.11.1</ecNumber>
    </recommendedName>
</protein>
<evidence type="ECO:0000256" key="3">
    <source>
        <dbReference type="ARBA" id="ARBA00022679"/>
    </source>
</evidence>
<evidence type="ECO:0000259" key="8">
    <source>
        <dbReference type="PROSITE" id="PS50011"/>
    </source>
</evidence>
<gene>
    <name evidence="9" type="ORF">DFJ69_3495</name>
</gene>
<dbReference type="Gene3D" id="3.30.200.20">
    <property type="entry name" value="Phosphorylase Kinase, domain 1"/>
    <property type="match status" value="1"/>
</dbReference>
<keyword evidence="5 9" id="KW-0418">Kinase</keyword>
<dbReference type="RefSeq" id="WP_170177698.1">
    <property type="nucleotide sequence ID" value="NZ_QTTT01000001.1"/>
</dbReference>
<keyword evidence="4" id="KW-0547">Nucleotide-binding</keyword>
<evidence type="ECO:0000256" key="6">
    <source>
        <dbReference type="ARBA" id="ARBA00022840"/>
    </source>
</evidence>
<dbReference type="Pfam" id="PF00069">
    <property type="entry name" value="Pkinase"/>
    <property type="match status" value="1"/>
</dbReference>
<keyword evidence="3" id="KW-0808">Transferase</keyword>